<accession>A0ABS1UVT6</accession>
<proteinExistence type="predicted"/>
<protein>
    <submittedName>
        <fullName evidence="1">Uncharacterized protein</fullName>
    </submittedName>
</protein>
<sequence length="47" mass="5179">MTEDAPTPAHLTKVLDGLAENPALPAGFVRRLMRYRRGFGHVATRST</sequence>
<evidence type="ECO:0000313" key="1">
    <source>
        <dbReference type="EMBL" id="MBL6280475.1"/>
    </source>
</evidence>
<dbReference type="RefSeq" id="WP_158244827.1">
    <property type="nucleotide sequence ID" value="NZ_JAETXL010000024.1"/>
</dbReference>
<name>A0ABS1UVT6_9ACTN</name>
<dbReference type="Proteomes" id="UP000661193">
    <property type="component" value="Unassembled WGS sequence"/>
</dbReference>
<organism evidence="1 2">
    <name type="scientific">Micromonospora fiedleri</name>
    <dbReference type="NCBI Taxonomy" id="1157498"/>
    <lineage>
        <taxon>Bacteria</taxon>
        <taxon>Bacillati</taxon>
        <taxon>Actinomycetota</taxon>
        <taxon>Actinomycetes</taxon>
        <taxon>Micromonosporales</taxon>
        <taxon>Micromonosporaceae</taxon>
        <taxon>Micromonospora</taxon>
    </lineage>
</organism>
<gene>
    <name evidence="1" type="ORF">JMF97_30425</name>
</gene>
<comment type="caution">
    <text evidence="1">The sequence shown here is derived from an EMBL/GenBank/DDBJ whole genome shotgun (WGS) entry which is preliminary data.</text>
</comment>
<reference evidence="1 2" key="1">
    <citation type="submission" date="2021-01" db="EMBL/GenBank/DDBJ databases">
        <title>Genome sequencing of Micromonospora fiedleri MG-37.</title>
        <authorList>
            <person name="Moreland P.E.J."/>
            <person name="Stach J.E.M."/>
        </authorList>
    </citation>
    <scope>NUCLEOTIDE SEQUENCE [LARGE SCALE GENOMIC DNA]</scope>
    <source>
        <strain evidence="1 2">MG-37</strain>
    </source>
</reference>
<keyword evidence="2" id="KW-1185">Reference proteome</keyword>
<dbReference type="EMBL" id="JAETXL010000024">
    <property type="protein sequence ID" value="MBL6280475.1"/>
    <property type="molecule type" value="Genomic_DNA"/>
</dbReference>
<evidence type="ECO:0000313" key="2">
    <source>
        <dbReference type="Proteomes" id="UP000661193"/>
    </source>
</evidence>